<keyword evidence="5" id="KW-0347">Helicase</keyword>
<sequence length="1107" mass="122573">MLEFVLGRAGTGKTTWLREKLAAESAQTAILLVPEQYTFECERALLEQYGVETANRVKVYSFTRLAEAAFLRYGGSAGKRLTDGGRRILMTLAIESCADHLTLFEKSAGGGKMTDVMLTAVGEMKLCGVQPDALRGAADCVQDAGLSQKLRELALIYGAFEALVQQTYLDPLDDLTRLDAVLSAHPDFFRGASVAVDAFDGFTVQEYRVLTHAICHADRVRVALCCDDLDTSKRDLFSTVRRTAARLTRIAHENGVSVAAPVHCDTPFRFQNDALRAVENVLACGKGEAQAEENVCVFNGASPYEEVEFAAAEIRNLILSGAYRYKDISVVCRNAELYTGLLSAALKRWDIPAFISEARPVDAEPLMRFVLSAFEAVRLWKSDDLLNMLKTGLTVFTAEETAQLENYIFIWNLTGRAAWLSPFEKHPEGYGQPMDDTARETLQTLNNLRVRITDPLTRFADSLHDADGVSASAAVYTLLTDFEIDRTLPEFCRTLENAGRPDLSAAQLRIWDLLMEVLDQMAGVLGDRAITGEKYGKLLREIVSGEDVSDIPQSMDCITFGTADRIRQSAPRAVFLLGAVQGEFPMIPTPGGVFSDVERRALLALDLPLSDALEDRMLQEKFLAYSAMCSASERLYLTYPTSVGKEAKSPGELVQAARFALPDLQVLRDLPPEFFANAPEAAFSQTASLFTANTTASETLKAVFSEMPEYVGRLSMLGGQDRMGAAQLSTQTAQALFGGGRYFSASQIETYHQCRFRYFCRYALGAKERRPAELDALEYGSLMHYLFEQIIGNREQDVTAMSQETLDARVRDCIRHYADENMGGFEQLSPREKYRFSRMAQTAVKLIGHVAEELRVSRFRPEYFELELQYGTPFPPLRIPTENGFVTVGGVIDRVDLYQSPHGTFVRVVDYKTGRKDFKLADVLYGLSLQMLIYLAALSKNTALQPAGVLYMPSFLTAVNSDKTESGEKLLHEAEKNLRMNGVILRDMEIVRAMEEDVGGRFIPVTLLKSGDLKQSSALLTEPALQLVMRYVERLIATMAQTLAAGDVAAKPLMQNINACAWCPYTAVCGSERMEDSAESVAMKNDEVLAYMEYEVKGGNAHGGKMD</sequence>
<dbReference type="PANTHER" id="PTHR30591">
    <property type="entry name" value="RECBCD ENZYME SUBUNIT RECC"/>
    <property type="match status" value="1"/>
</dbReference>
<protein>
    <submittedName>
        <fullName evidence="12">PD-(D/E)XK nuclease family protein</fullName>
    </submittedName>
</protein>
<keyword evidence="8" id="KW-0238">DNA-binding</keyword>
<evidence type="ECO:0000256" key="4">
    <source>
        <dbReference type="ARBA" id="ARBA00022801"/>
    </source>
</evidence>
<dbReference type="SUPFAM" id="SSF52540">
    <property type="entry name" value="P-loop containing nucleoside triphosphate hydrolases"/>
    <property type="match status" value="1"/>
</dbReference>
<evidence type="ECO:0000256" key="6">
    <source>
        <dbReference type="ARBA" id="ARBA00022839"/>
    </source>
</evidence>
<keyword evidence="7" id="KW-0067">ATP-binding</keyword>
<keyword evidence="6" id="KW-0269">Exonuclease</keyword>
<keyword evidence="4" id="KW-0378">Hydrolase</keyword>
<evidence type="ECO:0000256" key="2">
    <source>
        <dbReference type="ARBA" id="ARBA00022741"/>
    </source>
</evidence>
<dbReference type="Pfam" id="PF21445">
    <property type="entry name" value="ADDB_N"/>
    <property type="match status" value="1"/>
</dbReference>
<keyword evidence="13" id="KW-1185">Reference proteome</keyword>
<dbReference type="InterPro" id="IPR049035">
    <property type="entry name" value="ADDB_N"/>
</dbReference>
<evidence type="ECO:0000256" key="1">
    <source>
        <dbReference type="ARBA" id="ARBA00022722"/>
    </source>
</evidence>
<dbReference type="PANTHER" id="PTHR30591:SF1">
    <property type="entry name" value="RECBCD ENZYME SUBUNIT RECC"/>
    <property type="match status" value="1"/>
</dbReference>
<evidence type="ECO:0000256" key="5">
    <source>
        <dbReference type="ARBA" id="ARBA00022806"/>
    </source>
</evidence>
<dbReference type="Gene3D" id="3.90.320.10">
    <property type="match status" value="1"/>
</dbReference>
<evidence type="ECO:0000313" key="13">
    <source>
        <dbReference type="Proteomes" id="UP001299220"/>
    </source>
</evidence>
<dbReference type="Gene3D" id="3.40.50.300">
    <property type="entry name" value="P-loop containing nucleotide triphosphate hydrolases"/>
    <property type="match status" value="4"/>
</dbReference>
<evidence type="ECO:0000259" key="10">
    <source>
        <dbReference type="Pfam" id="PF12705"/>
    </source>
</evidence>
<keyword evidence="3" id="KW-0227">DNA damage</keyword>
<dbReference type="Proteomes" id="UP001299220">
    <property type="component" value="Unassembled WGS sequence"/>
</dbReference>
<keyword evidence="9" id="KW-0234">DNA repair</keyword>
<dbReference type="InterPro" id="IPR038726">
    <property type="entry name" value="PDDEXK_AddAB-type"/>
</dbReference>
<keyword evidence="2" id="KW-0547">Nucleotide-binding</keyword>
<name>A0ABS9CM75_9FIRM</name>
<keyword evidence="1" id="KW-0540">Nuclease</keyword>
<evidence type="ECO:0000256" key="3">
    <source>
        <dbReference type="ARBA" id="ARBA00022763"/>
    </source>
</evidence>
<evidence type="ECO:0000313" key="12">
    <source>
        <dbReference type="EMBL" id="MCF2651942.1"/>
    </source>
</evidence>
<proteinExistence type="predicted"/>
<feature type="domain" description="PD-(D/E)XK endonuclease-like" evidence="10">
    <location>
        <begin position="743"/>
        <end position="1069"/>
    </location>
</feature>
<accession>A0ABS9CM75</accession>
<evidence type="ECO:0000256" key="8">
    <source>
        <dbReference type="ARBA" id="ARBA00023125"/>
    </source>
</evidence>
<organism evidence="12 13">
    <name type="scientific">Anaeromassilibacillus senegalensis</name>
    <dbReference type="NCBI Taxonomy" id="1673717"/>
    <lineage>
        <taxon>Bacteria</taxon>
        <taxon>Bacillati</taxon>
        <taxon>Bacillota</taxon>
        <taxon>Clostridia</taxon>
        <taxon>Eubacteriales</taxon>
        <taxon>Acutalibacteraceae</taxon>
        <taxon>Anaeromassilibacillus</taxon>
    </lineage>
</organism>
<dbReference type="Pfam" id="PF12705">
    <property type="entry name" value="PDDEXK_1"/>
    <property type="match status" value="1"/>
</dbReference>
<dbReference type="InterPro" id="IPR011604">
    <property type="entry name" value="PDDEXK-like_dom_sf"/>
</dbReference>
<dbReference type="RefSeq" id="WP_235322966.1">
    <property type="nucleotide sequence ID" value="NZ_JAFBIT010000001.1"/>
</dbReference>
<dbReference type="InterPro" id="IPR011335">
    <property type="entry name" value="Restrct_endonuc-II-like"/>
</dbReference>
<evidence type="ECO:0000256" key="7">
    <source>
        <dbReference type="ARBA" id="ARBA00022840"/>
    </source>
</evidence>
<reference evidence="12 13" key="1">
    <citation type="submission" date="2020-12" db="EMBL/GenBank/DDBJ databases">
        <title>Whole genome sequences of gut porcine anaerobes.</title>
        <authorList>
            <person name="Kubasova T."/>
            <person name="Jahodarova E."/>
            <person name="Rychlik I."/>
        </authorList>
    </citation>
    <scope>NUCLEOTIDE SEQUENCE [LARGE SCALE GENOMIC DNA]</scope>
    <source>
        <strain evidence="12 13">An867</strain>
    </source>
</reference>
<evidence type="ECO:0000256" key="9">
    <source>
        <dbReference type="ARBA" id="ARBA00023204"/>
    </source>
</evidence>
<dbReference type="EMBL" id="JAFBIT010000001">
    <property type="protein sequence ID" value="MCF2651942.1"/>
    <property type="molecule type" value="Genomic_DNA"/>
</dbReference>
<feature type="domain" description="ATP-dependent helicase/deoxyribonuclease subunit B N-terminal" evidence="11">
    <location>
        <begin position="4"/>
        <end position="279"/>
    </location>
</feature>
<gene>
    <name evidence="12" type="ORF">JQM67_04950</name>
</gene>
<evidence type="ECO:0000259" key="11">
    <source>
        <dbReference type="Pfam" id="PF21445"/>
    </source>
</evidence>
<dbReference type="SUPFAM" id="SSF52980">
    <property type="entry name" value="Restriction endonuclease-like"/>
    <property type="match status" value="1"/>
</dbReference>
<dbReference type="InterPro" id="IPR027417">
    <property type="entry name" value="P-loop_NTPase"/>
</dbReference>
<comment type="caution">
    <text evidence="12">The sequence shown here is derived from an EMBL/GenBank/DDBJ whole genome shotgun (WGS) entry which is preliminary data.</text>
</comment>